<accession>A0A921FZE7</accession>
<reference evidence="2" key="1">
    <citation type="journal article" date="2021" name="PeerJ">
        <title>Extensive microbial diversity within the chicken gut microbiome revealed by metagenomics and culture.</title>
        <authorList>
            <person name="Gilroy R."/>
            <person name="Ravi A."/>
            <person name="Getino M."/>
            <person name="Pursley I."/>
            <person name="Horton D.L."/>
            <person name="Alikhan N.F."/>
            <person name="Baker D."/>
            <person name="Gharbi K."/>
            <person name="Hall N."/>
            <person name="Watson M."/>
            <person name="Adriaenssens E.M."/>
            <person name="Foster-Nyarko E."/>
            <person name="Jarju S."/>
            <person name="Secka A."/>
            <person name="Antonio M."/>
            <person name="Oren A."/>
            <person name="Chaudhuri R.R."/>
            <person name="La Ragione R."/>
            <person name="Hildebrand F."/>
            <person name="Pallen M.J."/>
        </authorList>
    </citation>
    <scope>NUCLEOTIDE SEQUENCE</scope>
    <source>
        <strain evidence="2">CHK171-7178</strain>
    </source>
</reference>
<dbReference type="InterPro" id="IPR029058">
    <property type="entry name" value="AB_hydrolase_fold"/>
</dbReference>
<dbReference type="SUPFAM" id="SSF53474">
    <property type="entry name" value="alpha/beta-Hydrolases"/>
    <property type="match status" value="1"/>
</dbReference>
<reference evidence="2" key="2">
    <citation type="submission" date="2021-09" db="EMBL/GenBank/DDBJ databases">
        <authorList>
            <person name="Gilroy R."/>
        </authorList>
    </citation>
    <scope>NUCLEOTIDE SEQUENCE</scope>
    <source>
        <strain evidence="2">CHK171-7178</strain>
    </source>
</reference>
<dbReference type="PANTHER" id="PTHR11614">
    <property type="entry name" value="PHOSPHOLIPASE-RELATED"/>
    <property type="match status" value="1"/>
</dbReference>
<evidence type="ECO:0000259" key="1">
    <source>
        <dbReference type="Pfam" id="PF12146"/>
    </source>
</evidence>
<evidence type="ECO:0000313" key="2">
    <source>
        <dbReference type="EMBL" id="HJF31789.1"/>
    </source>
</evidence>
<sequence length="308" mass="34224">MREATLEMSDGFLVHAIVMKPAGKPVGHIHLLHGMAEHIARYEEFAEYLVGKGYIVSGHDHRGHGKTAKMNGIKGHFADENGFDRVVQDAYEVISNLRGQYPSPRFILFGHSMGSFVARRYVQLYGSEVDSAIFSGTGGDPGASRFAGQAVAYLHGKKNGLDQPDNFLNKLVFGGFNKSVDKPKTPFDWLSTDTEAVEKYIVDPACGIVPTTQFFADLFKGLGKIHTTDEINKIPKELPLFLFSGSEDPVGDNGKGVWSVAKQYDNAGLEDVTLFLFEGGRHEMLHEKKRQHVFKAVYDWIEKNEKLS</sequence>
<gene>
    <name evidence="2" type="ORF">K8V56_08415</name>
</gene>
<dbReference type="Pfam" id="PF12146">
    <property type="entry name" value="Hydrolase_4"/>
    <property type="match status" value="1"/>
</dbReference>
<name>A0A921FZE7_SPOPS</name>
<dbReference type="AlphaFoldDB" id="A0A921FZE7"/>
<protein>
    <submittedName>
        <fullName evidence="2">Alpha/beta hydrolase</fullName>
    </submittedName>
</protein>
<dbReference type="Proteomes" id="UP000698173">
    <property type="component" value="Unassembled WGS sequence"/>
</dbReference>
<comment type="caution">
    <text evidence="2">The sequence shown here is derived from an EMBL/GenBank/DDBJ whole genome shotgun (WGS) entry which is preliminary data.</text>
</comment>
<dbReference type="GO" id="GO:0016787">
    <property type="term" value="F:hydrolase activity"/>
    <property type="evidence" value="ECO:0007669"/>
    <property type="project" value="UniProtKB-KW"/>
</dbReference>
<dbReference type="EMBL" id="DYWT01000139">
    <property type="protein sequence ID" value="HJF31789.1"/>
    <property type="molecule type" value="Genomic_DNA"/>
</dbReference>
<evidence type="ECO:0000313" key="3">
    <source>
        <dbReference type="Proteomes" id="UP000698173"/>
    </source>
</evidence>
<feature type="domain" description="Serine aminopeptidase S33" evidence="1">
    <location>
        <begin position="24"/>
        <end position="288"/>
    </location>
</feature>
<dbReference type="InterPro" id="IPR022742">
    <property type="entry name" value="Hydrolase_4"/>
</dbReference>
<proteinExistence type="predicted"/>
<dbReference type="Gene3D" id="3.40.50.1820">
    <property type="entry name" value="alpha/beta hydrolase"/>
    <property type="match status" value="1"/>
</dbReference>
<keyword evidence="2" id="KW-0378">Hydrolase</keyword>
<organism evidence="2 3">
    <name type="scientific">Sporosarcina psychrophila</name>
    <name type="common">Bacillus psychrophilus</name>
    <dbReference type="NCBI Taxonomy" id="1476"/>
    <lineage>
        <taxon>Bacteria</taxon>
        <taxon>Bacillati</taxon>
        <taxon>Bacillota</taxon>
        <taxon>Bacilli</taxon>
        <taxon>Bacillales</taxon>
        <taxon>Caryophanaceae</taxon>
        <taxon>Sporosarcina</taxon>
    </lineage>
</organism>
<dbReference type="InterPro" id="IPR051044">
    <property type="entry name" value="MAG_DAG_Lipase"/>
</dbReference>